<evidence type="ECO:0000256" key="5">
    <source>
        <dbReference type="ARBA" id="ARBA00023136"/>
    </source>
</evidence>
<evidence type="ECO:0000313" key="9">
    <source>
        <dbReference type="Proteomes" id="UP001295423"/>
    </source>
</evidence>
<evidence type="ECO:0000256" key="1">
    <source>
        <dbReference type="ARBA" id="ARBA00004651"/>
    </source>
</evidence>
<protein>
    <recommendedName>
        <fullName evidence="10">EamA domain-containing protein</fullName>
    </recommendedName>
</protein>
<feature type="transmembrane region" description="Helical" evidence="7">
    <location>
        <begin position="220"/>
        <end position="239"/>
    </location>
</feature>
<dbReference type="InterPro" id="IPR051258">
    <property type="entry name" value="Diverse_Substrate_Transporter"/>
</dbReference>
<evidence type="ECO:0000256" key="4">
    <source>
        <dbReference type="ARBA" id="ARBA00022989"/>
    </source>
</evidence>
<keyword evidence="9" id="KW-1185">Reference proteome</keyword>
<dbReference type="SUPFAM" id="SSF103481">
    <property type="entry name" value="Multidrug resistance efflux transporter EmrE"/>
    <property type="match status" value="1"/>
</dbReference>
<sequence length="439" mass="46059">MMIPSTATTTTTRIYGTQVTEEEDNNGGPLSSLSSDKLLGILVLLTVPIAWGTYTPVVKYLYAVKPAVPGFVFSACYYALAAATMSTLVAINSSGDSSSDGEEARTTIENGKIKSNGGSIPIQGGLELGSYLFIANCLQVIGLQTVPSDRAGFLVQFTTVMVPFVEALFAGNLLQVPIRTWLACVFAFLGLFVMGLDGRAELASDPVSALLAAVSSFSQGDYLILGAAVLYTLHVVRLGSYARETTPLRLAATKASVETVFSLLLLSFLGSLAPLAGQSTGLLGFAADSGKEIISFYSSFGEGISSGSIPMSALFPAIGAVLWTGWVTCAYTIYAQSFGQAKVSPTNANLIYTFQPIFTALIAFLLLGETMGPAGVVGGSIIAGSVFVVATASFSEESTSDSIVEIQSLESDRSILDVDGVTVEDTEEEEPMSEVVNRR</sequence>
<feature type="transmembrane region" description="Helical" evidence="7">
    <location>
        <begin position="181"/>
        <end position="200"/>
    </location>
</feature>
<keyword evidence="4 7" id="KW-1133">Transmembrane helix</keyword>
<organism evidence="8 9">
    <name type="scientific">Cylindrotheca closterium</name>
    <dbReference type="NCBI Taxonomy" id="2856"/>
    <lineage>
        <taxon>Eukaryota</taxon>
        <taxon>Sar</taxon>
        <taxon>Stramenopiles</taxon>
        <taxon>Ochrophyta</taxon>
        <taxon>Bacillariophyta</taxon>
        <taxon>Bacillariophyceae</taxon>
        <taxon>Bacillariophycidae</taxon>
        <taxon>Bacillariales</taxon>
        <taxon>Bacillariaceae</taxon>
        <taxon>Cylindrotheca</taxon>
    </lineage>
</organism>
<evidence type="ECO:0000256" key="6">
    <source>
        <dbReference type="SAM" id="MobiDB-lite"/>
    </source>
</evidence>
<accession>A0AAD2FFK4</accession>
<dbReference type="PANTHER" id="PTHR42920">
    <property type="entry name" value="OS03G0707200 PROTEIN-RELATED"/>
    <property type="match status" value="1"/>
</dbReference>
<dbReference type="GO" id="GO:0005886">
    <property type="term" value="C:plasma membrane"/>
    <property type="evidence" value="ECO:0007669"/>
    <property type="project" value="UniProtKB-SubCell"/>
</dbReference>
<evidence type="ECO:0000256" key="2">
    <source>
        <dbReference type="ARBA" id="ARBA00022475"/>
    </source>
</evidence>
<keyword evidence="5 7" id="KW-0472">Membrane</keyword>
<feature type="transmembrane region" description="Helical" evidence="7">
    <location>
        <begin position="153"/>
        <end position="174"/>
    </location>
</feature>
<feature type="transmembrane region" description="Helical" evidence="7">
    <location>
        <begin position="346"/>
        <end position="368"/>
    </location>
</feature>
<dbReference type="PANTHER" id="PTHR42920:SF5">
    <property type="entry name" value="EAMA DOMAIN-CONTAINING PROTEIN"/>
    <property type="match status" value="1"/>
</dbReference>
<feature type="region of interest" description="Disordered" evidence="6">
    <location>
        <begin position="1"/>
        <end position="29"/>
    </location>
</feature>
<feature type="transmembrane region" description="Helical" evidence="7">
    <location>
        <begin position="38"/>
        <end position="58"/>
    </location>
</feature>
<evidence type="ECO:0000256" key="7">
    <source>
        <dbReference type="SAM" id="Phobius"/>
    </source>
</evidence>
<dbReference type="Proteomes" id="UP001295423">
    <property type="component" value="Unassembled WGS sequence"/>
</dbReference>
<dbReference type="EMBL" id="CAKOGP040000001">
    <property type="protein sequence ID" value="CAJ1913047.1"/>
    <property type="molecule type" value="Genomic_DNA"/>
</dbReference>
<feature type="transmembrane region" description="Helical" evidence="7">
    <location>
        <begin position="313"/>
        <end position="334"/>
    </location>
</feature>
<feature type="transmembrane region" description="Helical" evidence="7">
    <location>
        <begin position="260"/>
        <end position="277"/>
    </location>
</feature>
<reference evidence="8" key="1">
    <citation type="submission" date="2023-08" db="EMBL/GenBank/DDBJ databases">
        <authorList>
            <person name="Audoor S."/>
            <person name="Bilcke G."/>
        </authorList>
    </citation>
    <scope>NUCLEOTIDE SEQUENCE</scope>
</reference>
<dbReference type="InterPro" id="IPR037185">
    <property type="entry name" value="EmrE-like"/>
</dbReference>
<evidence type="ECO:0008006" key="10">
    <source>
        <dbReference type="Google" id="ProtNLM"/>
    </source>
</evidence>
<feature type="compositionally biased region" description="Low complexity" evidence="6">
    <location>
        <begin position="1"/>
        <end position="19"/>
    </location>
</feature>
<evidence type="ECO:0000313" key="8">
    <source>
        <dbReference type="EMBL" id="CAJ1913047.1"/>
    </source>
</evidence>
<feature type="transmembrane region" description="Helical" evidence="7">
    <location>
        <begin position="374"/>
        <end position="394"/>
    </location>
</feature>
<keyword evidence="3 7" id="KW-0812">Transmembrane</keyword>
<evidence type="ECO:0000256" key="3">
    <source>
        <dbReference type="ARBA" id="ARBA00022692"/>
    </source>
</evidence>
<gene>
    <name evidence="8" type="ORF">CYCCA115_LOCUS646</name>
</gene>
<name>A0AAD2FFK4_9STRA</name>
<comment type="caution">
    <text evidence="8">The sequence shown here is derived from an EMBL/GenBank/DDBJ whole genome shotgun (WGS) entry which is preliminary data.</text>
</comment>
<dbReference type="AlphaFoldDB" id="A0AAD2FFK4"/>
<keyword evidence="2" id="KW-1003">Cell membrane</keyword>
<proteinExistence type="predicted"/>
<comment type="subcellular location">
    <subcellularLocation>
        <location evidence="1">Cell membrane</location>
        <topology evidence="1">Multi-pass membrane protein</topology>
    </subcellularLocation>
</comment>
<feature type="transmembrane region" description="Helical" evidence="7">
    <location>
        <begin position="70"/>
        <end position="91"/>
    </location>
</feature>